<dbReference type="InterPro" id="IPR001764">
    <property type="entry name" value="Glyco_hydro_3_N"/>
</dbReference>
<dbReference type="InterPro" id="IPR036881">
    <property type="entry name" value="Glyco_hydro_3_C_sf"/>
</dbReference>
<keyword evidence="6" id="KW-1185">Reference proteome</keyword>
<dbReference type="SUPFAM" id="SSF52279">
    <property type="entry name" value="Beta-D-glucan exohydrolase, C-terminal domain"/>
    <property type="match status" value="1"/>
</dbReference>
<organism evidence="5 6">
    <name type="scientific">Cellvibrio fibrivorans</name>
    <dbReference type="NCBI Taxonomy" id="126350"/>
    <lineage>
        <taxon>Bacteria</taxon>
        <taxon>Pseudomonadati</taxon>
        <taxon>Pseudomonadota</taxon>
        <taxon>Gammaproteobacteria</taxon>
        <taxon>Cellvibrionales</taxon>
        <taxon>Cellvibrionaceae</taxon>
        <taxon>Cellvibrio</taxon>
    </lineage>
</organism>
<dbReference type="EC" id="3.2.1.21" evidence="5"/>
<keyword evidence="2 5" id="KW-0378">Hydrolase</keyword>
<sequence>MKFSKKLSVIAIAYALGAIPFVTAQDASSSAQPWMKTDLSAAERTQLVLKEMTLDEKLSLVVGYFGTDAPWKNFTRPVESHPQSAGFVYGVPRLGIPHIWQADAGVGVASQGGPNVRERTALPSGMNTAATWNPQVGFEGGAMIGSEARTSGFNVLLAGGVNLVREPRNGRNFEYGGEDPLLAGVMVGAQIKGVQSNKIVSTLKHFAYNDQESGRFHLNVTIDEAAGRMSDLLALQFAYEIGNPGSVMCSYNRVYGVYGCESEYLLNEVLKKDWGFKGWVMSDWGATHSTIPAANNGLDQQSGLPFDHAAYFKEPLKEAVTNGWVTQARLDDMAGRVLHALFEQGVMDNPVPQASNNIDFKKHGLISQKDAEEGMVLLRNEKVNGATLLPLAKELKKIAIIGSHANVGVLSGGGSSQVYPIGGMAVKGLGPKVFPGPMVYYPSSPMKALAVRYPNARISFDEGTNPQAAAKLAAESDLTIVFANQWTAESVDVPNLSLPDNQDALIASVAKANAKTVVVLQTGGAVLMPWLNDVGAVVEAWYPGTNGGEAIARVLSGEVNPSGHLPITFPAAENQLPRAIVDGSLKKPEERFEVNYFEGAAVGYKWFELKNHQPLFPFGFGLSYTDFAYSDLKADVKNGQLNVSFSVKNTGALAGKDVAQVYVAPKSAKWEAPKRLGAFQKVDLKPGESSNVTVTVDPRLLAMYQSKDKTWKIAKGEYEVILAKSTAEPQTSVKVKLPARKLDVNGK</sequence>
<dbReference type="InterPro" id="IPR036962">
    <property type="entry name" value="Glyco_hydro_3_N_sf"/>
</dbReference>
<name>A0ABU1V3E3_9GAMM</name>
<dbReference type="InterPro" id="IPR013783">
    <property type="entry name" value="Ig-like_fold"/>
</dbReference>
<dbReference type="SUPFAM" id="SSF51445">
    <property type="entry name" value="(Trans)glycosidases"/>
    <property type="match status" value="1"/>
</dbReference>
<reference evidence="5 6" key="1">
    <citation type="submission" date="2023-07" db="EMBL/GenBank/DDBJ databases">
        <title>Sorghum-associated microbial communities from plants grown in Nebraska, USA.</title>
        <authorList>
            <person name="Schachtman D."/>
        </authorList>
    </citation>
    <scope>NUCLEOTIDE SEQUENCE [LARGE SCALE GENOMIC DNA]</scope>
    <source>
        <strain evidence="5 6">BE190</strain>
    </source>
</reference>
<dbReference type="InterPro" id="IPR017853">
    <property type="entry name" value="GH"/>
</dbReference>
<accession>A0ABU1V3E3</accession>
<dbReference type="Pfam" id="PF01915">
    <property type="entry name" value="Glyco_hydro_3_C"/>
    <property type="match status" value="1"/>
</dbReference>
<dbReference type="Gene3D" id="3.20.20.300">
    <property type="entry name" value="Glycoside hydrolase, family 3, N-terminal domain"/>
    <property type="match status" value="1"/>
</dbReference>
<proteinExistence type="inferred from homology"/>
<dbReference type="InterPro" id="IPR050288">
    <property type="entry name" value="Cellulose_deg_GH3"/>
</dbReference>
<evidence type="ECO:0000313" key="5">
    <source>
        <dbReference type="EMBL" id="MDR7091828.1"/>
    </source>
</evidence>
<dbReference type="Gene3D" id="3.40.50.1700">
    <property type="entry name" value="Glycoside hydrolase family 3 C-terminal domain"/>
    <property type="match status" value="1"/>
</dbReference>
<feature type="signal peptide" evidence="3">
    <location>
        <begin position="1"/>
        <end position="24"/>
    </location>
</feature>
<evidence type="ECO:0000256" key="1">
    <source>
        <dbReference type="ARBA" id="ARBA00005336"/>
    </source>
</evidence>
<dbReference type="Proteomes" id="UP001253595">
    <property type="component" value="Unassembled WGS sequence"/>
</dbReference>
<feature type="chain" id="PRO_5045763549" evidence="3">
    <location>
        <begin position="25"/>
        <end position="747"/>
    </location>
</feature>
<gene>
    <name evidence="5" type="ORF">J2X05_003866</name>
</gene>
<dbReference type="SMART" id="SM01217">
    <property type="entry name" value="Fn3_like"/>
    <property type="match status" value="1"/>
</dbReference>
<dbReference type="GO" id="GO:0008422">
    <property type="term" value="F:beta-glucosidase activity"/>
    <property type="evidence" value="ECO:0007669"/>
    <property type="project" value="UniProtKB-EC"/>
</dbReference>
<dbReference type="Gene3D" id="2.60.40.10">
    <property type="entry name" value="Immunoglobulins"/>
    <property type="match status" value="1"/>
</dbReference>
<comment type="similarity">
    <text evidence="1">Belongs to the glycosyl hydrolase 3 family.</text>
</comment>
<dbReference type="Pfam" id="PF00933">
    <property type="entry name" value="Glyco_hydro_3"/>
    <property type="match status" value="1"/>
</dbReference>
<evidence type="ECO:0000256" key="2">
    <source>
        <dbReference type="ARBA" id="ARBA00022801"/>
    </source>
</evidence>
<dbReference type="PANTHER" id="PTHR42715">
    <property type="entry name" value="BETA-GLUCOSIDASE"/>
    <property type="match status" value="1"/>
</dbReference>
<dbReference type="InterPro" id="IPR002772">
    <property type="entry name" value="Glyco_hydro_3_C"/>
</dbReference>
<feature type="domain" description="Fibronectin type III-like" evidence="4">
    <location>
        <begin position="657"/>
        <end position="726"/>
    </location>
</feature>
<dbReference type="PRINTS" id="PR00133">
    <property type="entry name" value="GLHYDRLASE3"/>
</dbReference>
<dbReference type="InterPro" id="IPR026891">
    <property type="entry name" value="Fn3-like"/>
</dbReference>
<dbReference type="EMBL" id="JAVDVX010000008">
    <property type="protein sequence ID" value="MDR7091828.1"/>
    <property type="molecule type" value="Genomic_DNA"/>
</dbReference>
<dbReference type="Pfam" id="PF14310">
    <property type="entry name" value="Fn3-like"/>
    <property type="match status" value="1"/>
</dbReference>
<protein>
    <submittedName>
        <fullName evidence="5">Beta-glucosidase</fullName>
        <ecNumber evidence="5">3.2.1.21</ecNumber>
    </submittedName>
</protein>
<comment type="caution">
    <text evidence="5">The sequence shown here is derived from an EMBL/GenBank/DDBJ whole genome shotgun (WGS) entry which is preliminary data.</text>
</comment>
<evidence type="ECO:0000313" key="6">
    <source>
        <dbReference type="Proteomes" id="UP001253595"/>
    </source>
</evidence>
<dbReference type="RefSeq" id="WP_310075551.1">
    <property type="nucleotide sequence ID" value="NZ_JAVDVX010000008.1"/>
</dbReference>
<dbReference type="PANTHER" id="PTHR42715:SF10">
    <property type="entry name" value="BETA-GLUCOSIDASE"/>
    <property type="match status" value="1"/>
</dbReference>
<keyword evidence="3" id="KW-0732">Signal</keyword>
<evidence type="ECO:0000256" key="3">
    <source>
        <dbReference type="SAM" id="SignalP"/>
    </source>
</evidence>
<keyword evidence="5" id="KW-0326">Glycosidase</keyword>
<evidence type="ECO:0000259" key="4">
    <source>
        <dbReference type="SMART" id="SM01217"/>
    </source>
</evidence>